<keyword evidence="19" id="KW-0449">Lipoprotein</keyword>
<dbReference type="InterPro" id="IPR050344">
    <property type="entry name" value="Peptidase_M1_aminopeptidases"/>
</dbReference>
<feature type="binding site" evidence="21">
    <location>
        <position position="360"/>
    </location>
    <ligand>
        <name>Zn(2+)</name>
        <dbReference type="ChEBI" id="CHEBI:29105"/>
        <note>catalytic</note>
    </ligand>
</feature>
<dbReference type="FunFam" id="2.60.40.1730:FF:000012">
    <property type="entry name" value="Aminopeptidase N"/>
    <property type="match status" value="1"/>
</dbReference>
<name>A0A8S1E372_9INSE</name>
<dbReference type="Gene3D" id="1.25.50.20">
    <property type="match status" value="1"/>
</dbReference>
<dbReference type="PANTHER" id="PTHR11533">
    <property type="entry name" value="PROTEASE M1 ZINC METALLOPROTEASE"/>
    <property type="match status" value="1"/>
</dbReference>
<keyword evidence="11 23" id="KW-0378">Hydrolase</keyword>
<keyword evidence="9 21" id="KW-0479">Metal-binding</keyword>
<dbReference type="GO" id="GO:0005886">
    <property type="term" value="C:plasma membrane"/>
    <property type="evidence" value="ECO:0007669"/>
    <property type="project" value="UniProtKB-SubCell"/>
</dbReference>
<dbReference type="Proteomes" id="UP000494165">
    <property type="component" value="Unassembled WGS sequence"/>
</dbReference>
<comment type="subcellular location">
    <subcellularLocation>
        <location evidence="3">Cell membrane</location>
        <topology evidence="3">Lipid-anchor</topology>
        <topology evidence="3">GPI-anchor</topology>
    </subcellularLocation>
    <subcellularLocation>
        <location evidence="2">Membrane</location>
        <topology evidence="2">Single-pass type II membrane protein</topology>
    </subcellularLocation>
</comment>
<dbReference type="GO" id="GO:0008270">
    <property type="term" value="F:zinc ion binding"/>
    <property type="evidence" value="ECO:0007669"/>
    <property type="project" value="UniProtKB-UniRule"/>
</dbReference>
<dbReference type="PRINTS" id="PR00756">
    <property type="entry name" value="ALADIPTASE"/>
</dbReference>
<feature type="signal peptide" evidence="24">
    <location>
        <begin position="1"/>
        <end position="22"/>
    </location>
</feature>
<evidence type="ECO:0000256" key="7">
    <source>
        <dbReference type="ARBA" id="ARBA00022670"/>
    </source>
</evidence>
<keyword evidence="29" id="KW-1185">Reference proteome</keyword>
<evidence type="ECO:0000256" key="3">
    <source>
        <dbReference type="ARBA" id="ARBA00004609"/>
    </source>
</evidence>
<dbReference type="FunFam" id="1.10.390.10:FF:000016">
    <property type="entry name" value="Glutamyl aminopeptidase"/>
    <property type="match status" value="1"/>
</dbReference>
<evidence type="ECO:0000313" key="29">
    <source>
        <dbReference type="Proteomes" id="UP000494165"/>
    </source>
</evidence>
<dbReference type="InterPro" id="IPR045357">
    <property type="entry name" value="Aminopeptidase_N-like_N"/>
</dbReference>
<keyword evidence="8" id="KW-0812">Transmembrane</keyword>
<evidence type="ECO:0000256" key="20">
    <source>
        <dbReference type="PIRSR" id="PIRSR634016-1"/>
    </source>
</evidence>
<keyword evidence="10 24" id="KW-0732">Signal</keyword>
<evidence type="ECO:0000259" key="26">
    <source>
        <dbReference type="Pfam" id="PF11838"/>
    </source>
</evidence>
<evidence type="ECO:0000256" key="16">
    <source>
        <dbReference type="ARBA" id="ARBA00023136"/>
    </source>
</evidence>
<dbReference type="CDD" id="cd09601">
    <property type="entry name" value="M1_APN-Q_like"/>
    <property type="match status" value="1"/>
</dbReference>
<comment type="caution">
    <text evidence="28">The sequence shown here is derived from an EMBL/GenBank/DDBJ whole genome shotgun (WGS) entry which is preliminary data.</text>
</comment>
<dbReference type="Pfam" id="PF17900">
    <property type="entry name" value="Peptidase_M1_N"/>
    <property type="match status" value="1"/>
</dbReference>
<dbReference type="InterPro" id="IPR034016">
    <property type="entry name" value="M1_APN-typ"/>
</dbReference>
<keyword evidence="13" id="KW-0735">Signal-anchor</keyword>
<dbReference type="Gene3D" id="1.10.390.10">
    <property type="entry name" value="Neutral Protease Domain 2"/>
    <property type="match status" value="1"/>
</dbReference>
<evidence type="ECO:0000256" key="19">
    <source>
        <dbReference type="ARBA" id="ARBA00023288"/>
    </source>
</evidence>
<keyword evidence="6" id="KW-0336">GPI-anchor</keyword>
<evidence type="ECO:0000259" key="27">
    <source>
        <dbReference type="Pfam" id="PF17900"/>
    </source>
</evidence>
<evidence type="ECO:0000256" key="17">
    <source>
        <dbReference type="ARBA" id="ARBA00023157"/>
    </source>
</evidence>
<dbReference type="Gene3D" id="2.60.40.1910">
    <property type="match status" value="1"/>
</dbReference>
<dbReference type="GO" id="GO:0006508">
    <property type="term" value="P:proteolysis"/>
    <property type="evidence" value="ECO:0007669"/>
    <property type="project" value="UniProtKB-KW"/>
</dbReference>
<evidence type="ECO:0000256" key="15">
    <source>
        <dbReference type="ARBA" id="ARBA00023049"/>
    </source>
</evidence>
<dbReference type="InterPro" id="IPR042097">
    <property type="entry name" value="Aminopeptidase_N-like_N_sf"/>
</dbReference>
<evidence type="ECO:0000256" key="2">
    <source>
        <dbReference type="ARBA" id="ARBA00004606"/>
    </source>
</evidence>
<keyword evidence="23" id="KW-0031">Aminopeptidase</keyword>
<feature type="domain" description="ERAP1-like C-terminal" evidence="26">
    <location>
        <begin position="600"/>
        <end position="853"/>
    </location>
</feature>
<dbReference type="PANTHER" id="PTHR11533:SF253">
    <property type="entry name" value="AMINOPEPTIDASE-RELATED"/>
    <property type="match status" value="1"/>
</dbReference>
<feature type="binding site" evidence="21">
    <location>
        <position position="379"/>
    </location>
    <ligand>
        <name>Zn(2+)</name>
        <dbReference type="ChEBI" id="CHEBI:29105"/>
        <note>catalytic</note>
    </ligand>
</feature>
<evidence type="ECO:0000256" key="13">
    <source>
        <dbReference type="ARBA" id="ARBA00022968"/>
    </source>
</evidence>
<dbReference type="EC" id="3.4.11.-" evidence="23"/>
<dbReference type="SUPFAM" id="SSF63737">
    <property type="entry name" value="Leukotriene A4 hydrolase N-terminal domain"/>
    <property type="match status" value="1"/>
</dbReference>
<dbReference type="GO" id="GO:0042277">
    <property type="term" value="F:peptide binding"/>
    <property type="evidence" value="ECO:0007669"/>
    <property type="project" value="TreeGrafter"/>
</dbReference>
<evidence type="ECO:0000256" key="14">
    <source>
        <dbReference type="ARBA" id="ARBA00022989"/>
    </source>
</evidence>
<evidence type="ECO:0000256" key="4">
    <source>
        <dbReference type="ARBA" id="ARBA00010136"/>
    </source>
</evidence>
<keyword evidence="17" id="KW-1015">Disulfide bond</keyword>
<dbReference type="GO" id="GO:0005737">
    <property type="term" value="C:cytoplasm"/>
    <property type="evidence" value="ECO:0007669"/>
    <property type="project" value="TreeGrafter"/>
</dbReference>
<evidence type="ECO:0000256" key="9">
    <source>
        <dbReference type="ARBA" id="ARBA00022723"/>
    </source>
</evidence>
<dbReference type="GO" id="GO:0098552">
    <property type="term" value="C:side of membrane"/>
    <property type="evidence" value="ECO:0007669"/>
    <property type="project" value="UniProtKB-KW"/>
</dbReference>
<evidence type="ECO:0000256" key="1">
    <source>
        <dbReference type="ARBA" id="ARBA00000098"/>
    </source>
</evidence>
<evidence type="ECO:0000256" key="12">
    <source>
        <dbReference type="ARBA" id="ARBA00022833"/>
    </source>
</evidence>
<feature type="site" description="Transition state stabilizer" evidence="22">
    <location>
        <position position="442"/>
    </location>
</feature>
<comment type="catalytic activity">
    <reaction evidence="1">
        <text>Release of an N-terminal amino acid, Xaa-|-Yaa- from a peptide, amide or arylamide. Xaa is preferably Ala, but may be most amino acids including Pro (slow action). When a terminal hydrophobic residue is followed by a prolyl residue, the two may be released as an intact Xaa-Pro dipeptide.</text>
        <dbReference type="EC" id="3.4.11.2"/>
    </reaction>
</comment>
<feature type="binding site" evidence="21">
    <location>
        <position position="356"/>
    </location>
    <ligand>
        <name>Zn(2+)</name>
        <dbReference type="ChEBI" id="CHEBI:29105"/>
        <note>catalytic</note>
    </ligand>
</feature>
<evidence type="ECO:0000256" key="22">
    <source>
        <dbReference type="PIRSR" id="PIRSR634016-4"/>
    </source>
</evidence>
<evidence type="ECO:0000256" key="11">
    <source>
        <dbReference type="ARBA" id="ARBA00022801"/>
    </source>
</evidence>
<dbReference type="AlphaFoldDB" id="A0A8S1E372"/>
<evidence type="ECO:0000256" key="8">
    <source>
        <dbReference type="ARBA" id="ARBA00022692"/>
    </source>
</evidence>
<feature type="domain" description="Peptidase M1 membrane alanine aminopeptidase" evidence="25">
    <location>
        <begin position="284"/>
        <end position="517"/>
    </location>
</feature>
<dbReference type="EMBL" id="CADEPI010001054">
    <property type="protein sequence ID" value="CAB3388978.1"/>
    <property type="molecule type" value="Genomic_DNA"/>
</dbReference>
<evidence type="ECO:0000256" key="24">
    <source>
        <dbReference type="SAM" id="SignalP"/>
    </source>
</evidence>
<organism evidence="28 29">
    <name type="scientific">Cloeon dipterum</name>
    <dbReference type="NCBI Taxonomy" id="197152"/>
    <lineage>
        <taxon>Eukaryota</taxon>
        <taxon>Metazoa</taxon>
        <taxon>Ecdysozoa</taxon>
        <taxon>Arthropoda</taxon>
        <taxon>Hexapoda</taxon>
        <taxon>Insecta</taxon>
        <taxon>Pterygota</taxon>
        <taxon>Palaeoptera</taxon>
        <taxon>Ephemeroptera</taxon>
        <taxon>Pisciforma</taxon>
        <taxon>Baetidae</taxon>
        <taxon>Cloeon</taxon>
    </lineage>
</organism>
<dbReference type="FunFam" id="1.25.50.20:FF:000001">
    <property type="entry name" value="Aminopeptidase"/>
    <property type="match status" value="1"/>
</dbReference>
<accession>A0A8S1E372</accession>
<evidence type="ECO:0000256" key="23">
    <source>
        <dbReference type="RuleBase" id="RU364040"/>
    </source>
</evidence>
<comment type="similarity">
    <text evidence="4 23">Belongs to the peptidase M1 family.</text>
</comment>
<feature type="domain" description="Aminopeptidase N-like N-terminal" evidence="27">
    <location>
        <begin position="66"/>
        <end position="250"/>
    </location>
</feature>
<feature type="chain" id="PRO_5035736429" description="Aminopeptidase" evidence="24">
    <location>
        <begin position="23"/>
        <end position="896"/>
    </location>
</feature>
<comment type="cofactor">
    <cofactor evidence="21 23">
        <name>Zn(2+)</name>
        <dbReference type="ChEBI" id="CHEBI:29105"/>
    </cofactor>
    <text evidence="21 23">Binds 1 zinc ion per subunit.</text>
</comment>
<dbReference type="GO" id="GO:0043171">
    <property type="term" value="P:peptide catabolic process"/>
    <property type="evidence" value="ECO:0007669"/>
    <property type="project" value="TreeGrafter"/>
</dbReference>
<dbReference type="Pfam" id="PF11838">
    <property type="entry name" value="ERAP1_C"/>
    <property type="match status" value="1"/>
</dbReference>
<dbReference type="SUPFAM" id="SSF55486">
    <property type="entry name" value="Metalloproteases ('zincins'), catalytic domain"/>
    <property type="match status" value="1"/>
</dbReference>
<dbReference type="OrthoDB" id="510539at2759"/>
<dbReference type="InterPro" id="IPR014782">
    <property type="entry name" value="Peptidase_M1_dom"/>
</dbReference>
<reference evidence="28 29" key="1">
    <citation type="submission" date="2020-04" db="EMBL/GenBank/DDBJ databases">
        <authorList>
            <person name="Alioto T."/>
            <person name="Alioto T."/>
            <person name="Gomez Garrido J."/>
        </authorList>
    </citation>
    <scope>NUCLEOTIDE SEQUENCE [LARGE SCALE GENOMIC DNA]</scope>
</reference>
<dbReference type="GO" id="GO:0016285">
    <property type="term" value="F:alanyl aminopeptidase activity"/>
    <property type="evidence" value="ECO:0007669"/>
    <property type="project" value="UniProtKB-EC"/>
</dbReference>
<keyword evidence="7 23" id="KW-0645">Protease</keyword>
<keyword evidence="16" id="KW-0472">Membrane</keyword>
<dbReference type="Pfam" id="PF01433">
    <property type="entry name" value="Peptidase_M1"/>
    <property type="match status" value="1"/>
</dbReference>
<keyword evidence="14" id="KW-1133">Transmembrane helix</keyword>
<dbReference type="FunFam" id="2.60.40.1910:FF:000008">
    <property type="entry name" value="Aminopeptidase"/>
    <property type="match status" value="1"/>
</dbReference>
<keyword evidence="5" id="KW-1003">Cell membrane</keyword>
<evidence type="ECO:0000256" key="5">
    <source>
        <dbReference type="ARBA" id="ARBA00022475"/>
    </source>
</evidence>
<dbReference type="InterPro" id="IPR027268">
    <property type="entry name" value="Peptidase_M4/M1_CTD_sf"/>
</dbReference>
<dbReference type="GO" id="GO:0005615">
    <property type="term" value="C:extracellular space"/>
    <property type="evidence" value="ECO:0007669"/>
    <property type="project" value="TreeGrafter"/>
</dbReference>
<evidence type="ECO:0000256" key="21">
    <source>
        <dbReference type="PIRSR" id="PIRSR634016-3"/>
    </source>
</evidence>
<evidence type="ECO:0000313" key="28">
    <source>
        <dbReference type="EMBL" id="CAB3388978.1"/>
    </source>
</evidence>
<evidence type="ECO:0000256" key="10">
    <source>
        <dbReference type="ARBA" id="ARBA00022729"/>
    </source>
</evidence>
<dbReference type="GO" id="GO:0070006">
    <property type="term" value="F:metalloaminopeptidase activity"/>
    <property type="evidence" value="ECO:0007669"/>
    <property type="project" value="TreeGrafter"/>
</dbReference>
<evidence type="ECO:0000256" key="6">
    <source>
        <dbReference type="ARBA" id="ARBA00022622"/>
    </source>
</evidence>
<protein>
    <recommendedName>
        <fullName evidence="23">Aminopeptidase</fullName>
        <ecNumber evidence="23">3.4.11.-</ecNumber>
    </recommendedName>
</protein>
<evidence type="ECO:0000259" key="25">
    <source>
        <dbReference type="Pfam" id="PF01433"/>
    </source>
</evidence>
<keyword evidence="15 23" id="KW-0482">Metalloprotease</keyword>
<dbReference type="Gene3D" id="2.60.40.1730">
    <property type="entry name" value="tricorn interacting facor f3 domain"/>
    <property type="match status" value="1"/>
</dbReference>
<sequence length="896" mass="102171">MGSTNLHIVLLLMATSAIGSESASPSAPSFTTISVAEPELTTANSLSASPTAFPTPSYRLPGDLRPEHYTLEMKTFLDGENSRFEGRVLIRVNCERDTSRVVLHSTDLLLNTDLVRVGDKEITGHEFDTQNEFYIIKLKEALKSGSKYLIEIPFKGNLTTSLKGYYRSSYQDKATGDTKWVATTQFVSVDARRAFPCFDEPAMKAVFQVNMIRRKGFTSISNMPLAKSVQLEDDWFRDEYVESVRMSTYLVAFVVSDFAHLESNPGNTTFRVWARQDAIEQARYSLEIGPKILDFFEEYFNVPYPLPKMDMIALPDLTMNSMENWGMVTYEETCMLYEESTSEIISKELVTVVVAHELSHQWFGNLVTMKWWDDLWLNEGFATYLEGLGTDHVQPSWNYLENMAVRCLLNIFSIDSLKSSHPVSNDIQHPSEIRQLFDDISYSKGYLVLRMLNYVLGEETFRRGVSRYLKTHQYGNAAQDALWASFDSQLRDASADDSSRTDEVPRDATVKEIMDSWTLQTGYPVIHVMRNYEAGTAELTQSRFVTDWLGRSSDDRESLWWVPISYTDPSNALLDISTKPRFWMNTSNATLAGLPKKVQWLLLNVNATALYRINYDAENWDLLSTALRTEKNHGGIPTLNRVQIIDDAFSLAKAGLLEYNLALNLLRYLRHEREYFPWKAAFKNLEYLSRMTQRGGGFGPFRKFVRTLLTPVYNALDDPFQPSVAVDTIPQMKLRAQVLDWSCSFGVSDCEEKAVALFKTWQQQTENPDVVNPIPVELRSVVYCKAVESGGEPAWDFVWKRFLGSNVAAEKSKLLSALGCAREMWLLHRFLDMSLNETSGIRNHDVTIPVEKIQFYRTKTVRKVPEDQIGSFSNQNMGFGLEYSPQLGIRTGRREV</sequence>
<keyword evidence="18" id="KW-0325">Glycoprotein</keyword>
<evidence type="ECO:0000256" key="18">
    <source>
        <dbReference type="ARBA" id="ARBA00023180"/>
    </source>
</evidence>
<feature type="active site" description="Proton acceptor" evidence="20">
    <location>
        <position position="357"/>
    </location>
</feature>
<proteinExistence type="inferred from homology"/>
<dbReference type="InterPro" id="IPR001930">
    <property type="entry name" value="Peptidase_M1"/>
</dbReference>
<keyword evidence="12 21" id="KW-0862">Zinc</keyword>
<dbReference type="InterPro" id="IPR024571">
    <property type="entry name" value="ERAP1-like_C_dom"/>
</dbReference>
<gene>
    <name evidence="28" type="ORF">CLODIP_2_CD15707</name>
</gene>